<organism evidence="3 4">
    <name type="scientific">Marvinbryantia formatexigens DSM 14469</name>
    <dbReference type="NCBI Taxonomy" id="478749"/>
    <lineage>
        <taxon>Bacteria</taxon>
        <taxon>Bacillati</taxon>
        <taxon>Bacillota</taxon>
        <taxon>Clostridia</taxon>
        <taxon>Lachnospirales</taxon>
        <taxon>Lachnospiraceae</taxon>
        <taxon>Marvinbryantia</taxon>
    </lineage>
</organism>
<dbReference type="InterPro" id="IPR050922">
    <property type="entry name" value="LytR/CpsA/Psr_CW_biosynth"/>
</dbReference>
<dbReference type="PANTHER" id="PTHR33392">
    <property type="entry name" value="POLYISOPRENYL-TEICHOIC ACID--PEPTIDOGLYCAN TEICHOIC ACID TRANSFERASE TAGU"/>
    <property type="match status" value="1"/>
</dbReference>
<dbReference type="Proteomes" id="UP000005561">
    <property type="component" value="Unassembled WGS sequence"/>
</dbReference>
<evidence type="ECO:0000313" key="3">
    <source>
        <dbReference type="EMBL" id="EET58158.1"/>
    </source>
</evidence>
<dbReference type="RefSeq" id="WP_006864636.1">
    <property type="nucleotide sequence ID" value="NZ_ACCL02000045.1"/>
</dbReference>
<feature type="domain" description="Cell envelope-related transcriptional attenuator" evidence="2">
    <location>
        <begin position="56"/>
        <end position="209"/>
    </location>
</feature>
<dbReference type="OrthoDB" id="27330at2"/>
<gene>
    <name evidence="3" type="ORF">BRYFOR_09886</name>
</gene>
<dbReference type="STRING" id="168384.SAMN05660368_03496"/>
<dbReference type="InterPro" id="IPR004474">
    <property type="entry name" value="LytR_CpsA_psr"/>
</dbReference>
<proteinExistence type="inferred from homology"/>
<dbReference type="Gene3D" id="3.40.630.190">
    <property type="entry name" value="LCP protein"/>
    <property type="match status" value="1"/>
</dbReference>
<dbReference type="eggNOG" id="COG1316">
    <property type="taxonomic scope" value="Bacteria"/>
</dbReference>
<dbReference type="Pfam" id="PF03816">
    <property type="entry name" value="LytR_cpsA_psr"/>
    <property type="match status" value="1"/>
</dbReference>
<comment type="caution">
    <text evidence="3">The sequence shown here is derived from an EMBL/GenBank/DDBJ whole genome shotgun (WGS) entry which is preliminary data.</text>
</comment>
<evidence type="ECO:0000256" key="1">
    <source>
        <dbReference type="ARBA" id="ARBA00006068"/>
    </source>
</evidence>
<dbReference type="AlphaFoldDB" id="C6LMI5"/>
<sequence>MRAVIRKNIAVFLLLLAVLGTCGICAQAQEETDGKQEIYNLLLIGTDKRDDSWNGNSDVMILVTLNPETEEIMLTSFMRDLYADIPGYGVHKLNYAFAVGGAEKLVETLEDNYRISIDNYAIVDFEDMEDIVDLAGGVEITASDAECTVLNQYLESMGAPEEDYIYTGGTYLLNGNQAVAYMRIRYVGNSDYQRTQRQRDVLKELFASVRDMNAAELLTFSTEAALHVEHDIGLTEMAELAAMLPKYLTYDLSEQRVPYDDLYHSQDEMLVPDFEATISRLHEALGIE</sequence>
<comment type="similarity">
    <text evidence="1">Belongs to the LytR/CpsA/Psr (LCP) family.</text>
</comment>
<name>C6LMI5_9FIRM</name>
<evidence type="ECO:0000313" key="4">
    <source>
        <dbReference type="Proteomes" id="UP000005561"/>
    </source>
</evidence>
<evidence type="ECO:0000259" key="2">
    <source>
        <dbReference type="Pfam" id="PF03816"/>
    </source>
</evidence>
<reference evidence="3" key="1">
    <citation type="submission" date="2009-07" db="EMBL/GenBank/DDBJ databases">
        <authorList>
            <person name="Weinstock G."/>
            <person name="Sodergren E."/>
            <person name="Clifton S."/>
            <person name="Fulton L."/>
            <person name="Fulton B."/>
            <person name="Courtney L."/>
            <person name="Fronick C."/>
            <person name="Harrison M."/>
            <person name="Strong C."/>
            <person name="Farmer C."/>
            <person name="Delahaunty K."/>
            <person name="Markovic C."/>
            <person name="Hall O."/>
            <person name="Minx P."/>
            <person name="Tomlinson C."/>
            <person name="Mitreva M."/>
            <person name="Nelson J."/>
            <person name="Hou S."/>
            <person name="Wollam A."/>
            <person name="Pepin K.H."/>
            <person name="Johnson M."/>
            <person name="Bhonagiri V."/>
            <person name="Nash W.E."/>
            <person name="Warren W."/>
            <person name="Chinwalla A."/>
            <person name="Mardis E.R."/>
            <person name="Wilson R.K."/>
        </authorList>
    </citation>
    <scope>NUCLEOTIDE SEQUENCE [LARGE SCALE GENOMIC DNA]</scope>
    <source>
        <strain evidence="3">DSM 14469</strain>
    </source>
</reference>
<accession>C6LMI5</accession>
<dbReference type="EMBL" id="ACCL02000045">
    <property type="protein sequence ID" value="EET58158.1"/>
    <property type="molecule type" value="Genomic_DNA"/>
</dbReference>
<dbReference type="PANTHER" id="PTHR33392:SF6">
    <property type="entry name" value="POLYISOPRENYL-TEICHOIC ACID--PEPTIDOGLYCAN TEICHOIC ACID TRANSFERASE TAGU"/>
    <property type="match status" value="1"/>
</dbReference>
<protein>
    <submittedName>
        <fullName evidence="3">Cell envelope-like function transcriptional attenuator common domain protein</fullName>
    </submittedName>
</protein>
<dbReference type="NCBIfam" id="TIGR00350">
    <property type="entry name" value="lytR_cpsA_psr"/>
    <property type="match status" value="1"/>
</dbReference>
<keyword evidence="4" id="KW-1185">Reference proteome</keyword>